<dbReference type="InterPro" id="IPR038180">
    <property type="entry name" value="FlgT_N_sf"/>
</dbReference>
<organism evidence="2 3">
    <name type="scientific">Xylanibacter brevis</name>
    <dbReference type="NCBI Taxonomy" id="83231"/>
    <lineage>
        <taxon>Bacteria</taxon>
        <taxon>Pseudomonadati</taxon>
        <taxon>Bacteroidota</taxon>
        <taxon>Bacteroidia</taxon>
        <taxon>Bacteroidales</taxon>
        <taxon>Prevotellaceae</taxon>
        <taxon>Xylanibacter</taxon>
    </lineage>
</organism>
<protein>
    <submittedName>
        <fullName evidence="2">Uncharacterized protein</fullName>
    </submittedName>
</protein>
<evidence type="ECO:0000256" key="1">
    <source>
        <dbReference type="SAM" id="SignalP"/>
    </source>
</evidence>
<feature type="signal peptide" evidence="1">
    <location>
        <begin position="1"/>
        <end position="23"/>
    </location>
</feature>
<comment type="caution">
    <text evidence="2">The sequence shown here is derived from an EMBL/GenBank/DDBJ whole genome shotgun (WGS) entry which is preliminary data.</text>
</comment>
<dbReference type="RefSeq" id="WP_301638393.1">
    <property type="nucleotide sequence ID" value="NZ_JADYTN010000021.1"/>
</dbReference>
<evidence type="ECO:0000313" key="2">
    <source>
        <dbReference type="EMBL" id="MCF2564340.1"/>
    </source>
</evidence>
<dbReference type="Proteomes" id="UP001200470">
    <property type="component" value="Unassembled WGS sequence"/>
</dbReference>
<reference evidence="2 3" key="1">
    <citation type="submission" date="2020-12" db="EMBL/GenBank/DDBJ databases">
        <title>Whole genome sequences of gut porcine anaerobes.</title>
        <authorList>
            <person name="Kubasova T."/>
            <person name="Jahodarova E."/>
            <person name="Rychlik I."/>
        </authorList>
    </citation>
    <scope>NUCLEOTIDE SEQUENCE [LARGE SCALE GENOMIC DNA]</scope>
    <source>
        <strain evidence="2 3">An925</strain>
    </source>
</reference>
<feature type="chain" id="PRO_5045365743" evidence="1">
    <location>
        <begin position="24"/>
        <end position="477"/>
    </location>
</feature>
<keyword evidence="3" id="KW-1185">Reference proteome</keyword>
<proteinExistence type="predicted"/>
<keyword evidence="1" id="KW-0732">Signal</keyword>
<name>A0ABS9CIF3_9BACT</name>
<gene>
    <name evidence="2" type="ORF">I6E12_09470</name>
</gene>
<dbReference type="Gene3D" id="3.30.1660.40">
    <property type="entry name" value="FlgT, N-terminal domain"/>
    <property type="match status" value="1"/>
</dbReference>
<evidence type="ECO:0000313" key="3">
    <source>
        <dbReference type="Proteomes" id="UP001200470"/>
    </source>
</evidence>
<accession>A0ABS9CIF3</accession>
<sequence length="477" mass="52870">MKKFIFCFLPIALLFGMCLSVYAFPDISDKKKEKKGDVGTTITLVTSGTGDTKEEATKNALRSALEQTYGAFVSSNSQVVNDELVKDEIVSISTGNIVSYDVLSFIDTNPKQVTVSAVVSISRLQNYVQNKGMSAELAGATFAMNMKMDELNQQNEKIALENLVEQIQLNSSQIFDYKLVVGNPQKYEPKGPAEAALMRRNGVTPNIVVPVTLKLIATNNTLAFYDMIHNTLSSFAVSKKEGSLPGWSWSEGIVFPHFGERRIGYVLRSGEQANGDIGVGILRAIEQAAFSCEVVDNIGNTSGFAIKNDYDREYKDKCCYQTFLGVGYVIPTNKLVTTQNAHGAQLYSIFIDNKETYIDSWLGAQKPSVGDVLFEIKLTMNYSQEEISRISKIEVRPKQPQQAGYNNEVLGIYGDFKEVGNCIDIYNDETKSNEIRINSLKKAYGLLKKLKDNPLSKDVINPSVIDEYIEKIGSVLK</sequence>
<dbReference type="EMBL" id="JADYTN010000021">
    <property type="protein sequence ID" value="MCF2564340.1"/>
    <property type="molecule type" value="Genomic_DNA"/>
</dbReference>